<keyword evidence="4" id="KW-0472">Membrane</keyword>
<dbReference type="PRINTS" id="PR00260">
    <property type="entry name" value="CHEMTRNSDUCR"/>
</dbReference>
<evidence type="ECO:0000256" key="4">
    <source>
        <dbReference type="ARBA" id="ARBA00023136"/>
    </source>
</evidence>
<comment type="similarity">
    <text evidence="6">Belongs to the methyl-accepting chemotaxis (MCP) protein family.</text>
</comment>
<dbReference type="PROSITE" id="PS50885">
    <property type="entry name" value="HAMP"/>
    <property type="match status" value="1"/>
</dbReference>
<dbReference type="InterPro" id="IPR004089">
    <property type="entry name" value="MCPsignal_dom"/>
</dbReference>
<sequence length="608" mass="66350">MKIRHKLLGLAGLTVAAIFLLIGINSYSNQQFAKIETAKGQIDKLEVTLLNLRRNEKDFLARMDVKYLQTFNGNIEKFSRQLESLKNDLVFLSISLPQVNTLPEQMASYHHGMQDLVAGYQSLGLKLSEGMYQDLYEKGDHLITLASDGTLSLEAYQIVLTAKLFATTDDKALLAEYQRYQEAYQDQLTAGMGSVYRDFQQSFDQFVAQKTVIGLSHKEGLRGQIRAQSHQVEAEFSQMQQKLDKEAVAVNATISRFTWLVVIAIIATVIVLSWRISVSILRPVERLSGLMNRIATRHDLTLHADTSGHDELAEMGTHFNYLLNSLRQLVSEVQSAVSELGAASSQLQGRSQDAEHALAAQLADSDSVATASTEMRASICEVASSTQQAASHTARSHDEASQGLAEVVETRSRIYQLSSGLAQSSEEVSSLSGLSESIGSVVDVIKNIAEQTNLLALNAAIEAARAGEQGRGFAVVADEVRSLAMRTQQSTQEITSIISSLQQQTEQVVGHIEHCRSLGEQSVAQADSAEAKINTIIADMQQILESSTQIAAAVEQQSYVSEDIGERVVSIRDVTNSNVTIVQENVQAAQSVSQQAGTLAAAIKVFKV</sequence>
<evidence type="ECO:0000256" key="6">
    <source>
        <dbReference type="ARBA" id="ARBA00029447"/>
    </source>
</evidence>
<evidence type="ECO:0000256" key="2">
    <source>
        <dbReference type="ARBA" id="ARBA00022692"/>
    </source>
</evidence>
<protein>
    <recommendedName>
        <fullName evidence="13">Chemotaxis protein</fullName>
    </recommendedName>
</protein>
<feature type="domain" description="HAMP" evidence="10">
    <location>
        <begin position="278"/>
        <end position="331"/>
    </location>
</feature>
<evidence type="ECO:0000313" key="11">
    <source>
        <dbReference type="EMBL" id="KDM92636.1"/>
    </source>
</evidence>
<proteinExistence type="inferred from homology"/>
<dbReference type="EMBL" id="JMIB01000006">
    <property type="protein sequence ID" value="KDM92636.1"/>
    <property type="molecule type" value="Genomic_DNA"/>
</dbReference>
<dbReference type="AlphaFoldDB" id="A0A066RU63"/>
<evidence type="ECO:0000256" key="1">
    <source>
        <dbReference type="ARBA" id="ARBA00004141"/>
    </source>
</evidence>
<feature type="domain" description="Methyl-accepting transducer" evidence="9">
    <location>
        <begin position="336"/>
        <end position="572"/>
    </location>
</feature>
<dbReference type="GO" id="GO:0004888">
    <property type="term" value="F:transmembrane signaling receptor activity"/>
    <property type="evidence" value="ECO:0007669"/>
    <property type="project" value="InterPro"/>
</dbReference>
<evidence type="ECO:0000256" key="7">
    <source>
        <dbReference type="PROSITE-ProRule" id="PRU00284"/>
    </source>
</evidence>
<feature type="coiled-coil region" evidence="8">
    <location>
        <begin position="35"/>
        <end position="95"/>
    </location>
</feature>
<dbReference type="PROSITE" id="PS50111">
    <property type="entry name" value="CHEMOTAXIS_TRANSDUC_2"/>
    <property type="match status" value="1"/>
</dbReference>
<keyword evidence="3" id="KW-1133">Transmembrane helix</keyword>
<comment type="subcellular location">
    <subcellularLocation>
        <location evidence="1">Membrane</location>
        <topology evidence="1">Multi-pass membrane protein</topology>
    </subcellularLocation>
</comment>
<organism evidence="11 12">
    <name type="scientific">Photobacterium galatheae</name>
    <dbReference type="NCBI Taxonomy" id="1654360"/>
    <lineage>
        <taxon>Bacteria</taxon>
        <taxon>Pseudomonadati</taxon>
        <taxon>Pseudomonadota</taxon>
        <taxon>Gammaproteobacteria</taxon>
        <taxon>Vibrionales</taxon>
        <taxon>Vibrionaceae</taxon>
        <taxon>Photobacterium</taxon>
    </lineage>
</organism>
<dbReference type="CDD" id="cd11386">
    <property type="entry name" value="MCP_signal"/>
    <property type="match status" value="1"/>
</dbReference>
<dbReference type="SUPFAM" id="SSF58104">
    <property type="entry name" value="Methyl-accepting chemotaxis protein (MCP) signaling domain"/>
    <property type="match status" value="1"/>
</dbReference>
<dbReference type="Proteomes" id="UP000027192">
    <property type="component" value="Unassembled WGS sequence"/>
</dbReference>
<dbReference type="Pfam" id="PF00015">
    <property type="entry name" value="MCPsignal"/>
    <property type="match status" value="1"/>
</dbReference>
<dbReference type="SMART" id="SM00304">
    <property type="entry name" value="HAMP"/>
    <property type="match status" value="1"/>
</dbReference>
<dbReference type="PANTHER" id="PTHR32089">
    <property type="entry name" value="METHYL-ACCEPTING CHEMOTAXIS PROTEIN MCPB"/>
    <property type="match status" value="1"/>
</dbReference>
<keyword evidence="5 7" id="KW-0807">Transducer</keyword>
<dbReference type="Gene3D" id="1.10.287.950">
    <property type="entry name" value="Methyl-accepting chemotaxis protein"/>
    <property type="match status" value="1"/>
</dbReference>
<dbReference type="OrthoDB" id="8724845at2"/>
<evidence type="ECO:0000256" key="8">
    <source>
        <dbReference type="SAM" id="Coils"/>
    </source>
</evidence>
<dbReference type="FunFam" id="1.10.287.950:FF:000001">
    <property type="entry name" value="Methyl-accepting chemotaxis sensory transducer"/>
    <property type="match status" value="1"/>
</dbReference>
<gene>
    <name evidence="11" type="ORF">EA58_04475</name>
</gene>
<dbReference type="GO" id="GO:0007165">
    <property type="term" value="P:signal transduction"/>
    <property type="evidence" value="ECO:0007669"/>
    <property type="project" value="UniProtKB-KW"/>
</dbReference>
<dbReference type="Pfam" id="PF00672">
    <property type="entry name" value="HAMP"/>
    <property type="match status" value="1"/>
</dbReference>
<keyword evidence="2" id="KW-0812">Transmembrane</keyword>
<comment type="caution">
    <text evidence="11">The sequence shown here is derived from an EMBL/GenBank/DDBJ whole genome shotgun (WGS) entry which is preliminary data.</text>
</comment>
<evidence type="ECO:0000313" key="12">
    <source>
        <dbReference type="Proteomes" id="UP000027192"/>
    </source>
</evidence>
<name>A0A066RU63_9GAMM</name>
<dbReference type="InterPro" id="IPR003660">
    <property type="entry name" value="HAMP_dom"/>
</dbReference>
<dbReference type="InterPro" id="IPR004090">
    <property type="entry name" value="Chemotax_Me-accpt_rcpt"/>
</dbReference>
<dbReference type="GO" id="GO:0006935">
    <property type="term" value="P:chemotaxis"/>
    <property type="evidence" value="ECO:0007669"/>
    <property type="project" value="InterPro"/>
</dbReference>
<evidence type="ECO:0000259" key="9">
    <source>
        <dbReference type="PROSITE" id="PS50111"/>
    </source>
</evidence>
<evidence type="ECO:0000256" key="3">
    <source>
        <dbReference type="ARBA" id="ARBA00022989"/>
    </source>
</evidence>
<dbReference type="CDD" id="cd06225">
    <property type="entry name" value="HAMP"/>
    <property type="match status" value="1"/>
</dbReference>
<dbReference type="STRING" id="1654360.EA58_04475"/>
<dbReference type="PANTHER" id="PTHR32089:SF119">
    <property type="entry name" value="METHYL-ACCEPTING CHEMOTAXIS PROTEIN CTPL"/>
    <property type="match status" value="1"/>
</dbReference>
<reference evidence="11 12" key="1">
    <citation type="submission" date="2014-04" db="EMBL/GenBank/DDBJ databases">
        <title>Draft genome sequence of Photobacterium halotolerans S2753: a solonamide, ngercheumicin and holomycin producer.</title>
        <authorList>
            <person name="Machado H.R."/>
            <person name="Gram L."/>
        </authorList>
    </citation>
    <scope>NUCLEOTIDE SEQUENCE [LARGE SCALE GENOMIC DNA]</scope>
    <source>
        <strain evidence="11 12">S2753</strain>
    </source>
</reference>
<keyword evidence="12" id="KW-1185">Reference proteome</keyword>
<accession>A0A066RU63</accession>
<keyword evidence="8" id="KW-0175">Coiled coil</keyword>
<dbReference type="RefSeq" id="WP_036749370.1">
    <property type="nucleotide sequence ID" value="NZ_JAGSGC010000005.1"/>
</dbReference>
<evidence type="ECO:0000256" key="5">
    <source>
        <dbReference type="ARBA" id="ARBA00023224"/>
    </source>
</evidence>
<evidence type="ECO:0008006" key="13">
    <source>
        <dbReference type="Google" id="ProtNLM"/>
    </source>
</evidence>
<dbReference type="SMART" id="SM00283">
    <property type="entry name" value="MA"/>
    <property type="match status" value="1"/>
</dbReference>
<evidence type="ECO:0000259" key="10">
    <source>
        <dbReference type="PROSITE" id="PS50885"/>
    </source>
</evidence>
<dbReference type="GO" id="GO:0016020">
    <property type="term" value="C:membrane"/>
    <property type="evidence" value="ECO:0007669"/>
    <property type="project" value="UniProtKB-SubCell"/>
</dbReference>